<comment type="caution">
    <text evidence="11">The sequence shown here is derived from an EMBL/GenBank/DDBJ whole genome shotgun (WGS) entry which is preliminary data.</text>
</comment>
<dbReference type="InterPro" id="IPR002401">
    <property type="entry name" value="Cyt_P450_E_grp-I"/>
</dbReference>
<evidence type="ECO:0000256" key="3">
    <source>
        <dbReference type="ARBA" id="ARBA00022617"/>
    </source>
</evidence>
<feature type="binding site" description="axial binding residue" evidence="8">
    <location>
        <position position="442"/>
    </location>
    <ligand>
        <name>heme</name>
        <dbReference type="ChEBI" id="CHEBI:30413"/>
    </ligand>
    <ligandPart>
        <name>Fe</name>
        <dbReference type="ChEBI" id="CHEBI:18248"/>
    </ligandPart>
</feature>
<keyword evidence="10" id="KW-1133">Transmembrane helix</keyword>
<dbReference type="PRINTS" id="PR00463">
    <property type="entry name" value="EP450I"/>
</dbReference>
<dbReference type="SUPFAM" id="SSF48264">
    <property type="entry name" value="Cytochrome P450"/>
    <property type="match status" value="1"/>
</dbReference>
<evidence type="ECO:0000313" key="11">
    <source>
        <dbReference type="EMBL" id="KAI1864688.1"/>
    </source>
</evidence>
<dbReference type="PANTHER" id="PTHR46300:SF7">
    <property type="entry name" value="P450, PUTATIVE (EUROFUNG)-RELATED"/>
    <property type="match status" value="1"/>
</dbReference>
<evidence type="ECO:0000256" key="9">
    <source>
        <dbReference type="RuleBase" id="RU000461"/>
    </source>
</evidence>
<dbReference type="Proteomes" id="UP000829685">
    <property type="component" value="Unassembled WGS sequence"/>
</dbReference>
<dbReference type="PANTHER" id="PTHR46300">
    <property type="entry name" value="P450, PUTATIVE (EUROFUNG)-RELATED-RELATED"/>
    <property type="match status" value="1"/>
</dbReference>
<evidence type="ECO:0000256" key="8">
    <source>
        <dbReference type="PIRSR" id="PIRSR602401-1"/>
    </source>
</evidence>
<evidence type="ECO:0000256" key="4">
    <source>
        <dbReference type="ARBA" id="ARBA00022723"/>
    </source>
</evidence>
<protein>
    <recommendedName>
        <fullName evidence="13">Cytochrome P450</fullName>
    </recommendedName>
</protein>
<name>A0A9Q0AK56_9PEZI</name>
<evidence type="ECO:0000256" key="10">
    <source>
        <dbReference type="SAM" id="Phobius"/>
    </source>
</evidence>
<feature type="transmembrane region" description="Helical" evidence="10">
    <location>
        <begin position="6"/>
        <end position="26"/>
    </location>
</feature>
<dbReference type="AlphaFoldDB" id="A0A9Q0AK56"/>
<proteinExistence type="inferred from homology"/>
<comment type="similarity">
    <text evidence="2 9">Belongs to the cytochrome P450 family.</text>
</comment>
<keyword evidence="10" id="KW-0812">Transmembrane</keyword>
<gene>
    <name evidence="11" type="ORF">JX265_008412</name>
</gene>
<evidence type="ECO:0000256" key="7">
    <source>
        <dbReference type="ARBA" id="ARBA00023033"/>
    </source>
</evidence>
<keyword evidence="6 8" id="KW-0408">Iron</keyword>
<dbReference type="GO" id="GO:0020037">
    <property type="term" value="F:heme binding"/>
    <property type="evidence" value="ECO:0007669"/>
    <property type="project" value="InterPro"/>
</dbReference>
<dbReference type="PRINTS" id="PR00385">
    <property type="entry name" value="P450"/>
</dbReference>
<evidence type="ECO:0000256" key="2">
    <source>
        <dbReference type="ARBA" id="ARBA00010617"/>
    </source>
</evidence>
<keyword evidence="5 9" id="KW-0560">Oxidoreductase</keyword>
<keyword evidence="10" id="KW-0472">Membrane</keyword>
<dbReference type="GO" id="GO:0004497">
    <property type="term" value="F:monooxygenase activity"/>
    <property type="evidence" value="ECO:0007669"/>
    <property type="project" value="UniProtKB-KW"/>
</dbReference>
<evidence type="ECO:0000256" key="5">
    <source>
        <dbReference type="ARBA" id="ARBA00023002"/>
    </source>
</evidence>
<dbReference type="EMBL" id="JAFIMR010000023">
    <property type="protein sequence ID" value="KAI1864688.1"/>
    <property type="molecule type" value="Genomic_DNA"/>
</dbReference>
<keyword evidence="3 8" id="KW-0349">Heme</keyword>
<evidence type="ECO:0000313" key="12">
    <source>
        <dbReference type="Proteomes" id="UP000829685"/>
    </source>
</evidence>
<dbReference type="Gene3D" id="1.10.630.10">
    <property type="entry name" value="Cytochrome P450"/>
    <property type="match status" value="1"/>
</dbReference>
<keyword evidence="7 9" id="KW-0503">Monooxygenase</keyword>
<dbReference type="InterPro" id="IPR036396">
    <property type="entry name" value="Cyt_P450_sf"/>
</dbReference>
<dbReference type="GO" id="GO:0005506">
    <property type="term" value="F:iron ion binding"/>
    <property type="evidence" value="ECO:0007669"/>
    <property type="project" value="InterPro"/>
</dbReference>
<evidence type="ECO:0000256" key="6">
    <source>
        <dbReference type="ARBA" id="ARBA00023004"/>
    </source>
</evidence>
<comment type="cofactor">
    <cofactor evidence="1 8">
        <name>heme</name>
        <dbReference type="ChEBI" id="CHEBI:30413"/>
    </cofactor>
</comment>
<dbReference type="InterPro" id="IPR050364">
    <property type="entry name" value="Cytochrome_P450_fung"/>
</dbReference>
<dbReference type="InterPro" id="IPR017972">
    <property type="entry name" value="Cyt_P450_CS"/>
</dbReference>
<evidence type="ECO:0008006" key="13">
    <source>
        <dbReference type="Google" id="ProtNLM"/>
    </source>
</evidence>
<evidence type="ECO:0000256" key="1">
    <source>
        <dbReference type="ARBA" id="ARBA00001971"/>
    </source>
</evidence>
<keyword evidence="12" id="KW-1185">Reference proteome</keyword>
<keyword evidence="4 8" id="KW-0479">Metal-binding</keyword>
<sequence>MTQNSGSINTSILFGASLLVLVAWIARRIRARSQLPLPPGPKGLPIVGNIHDLPPPGVPEWQHWTKHKDLYGPISSVTALGTTIVLINDQDIAVELLAKRSAKFSDRPQMFFAQHMCGFDSLPAFQGNNEMFRAQRRLMGAQLGSKSSMTKFFPALEFQVRHFLQRLLDRPAELTGHLQMTTGALMLDTLYGYTSSLAAGPDPLITLVNKFMADFSVAAVPGRWLADMVPLLRHVPDWMPGTGFKAIAREYKQTFDDVKNTPYLYAERKFEEGSAKPSFVRGLLQDRPTAKEREVIKSAGIGLYSGGTDTTVAALSFFFLAMTVFPDVQKKAKEEIDRVTGGTRLPSFQDRESLPYVDAVVKEALRWSCIAPLCLPHATDEDDEFQGYRIPKGSIIVPVIRRFAFDKDVYERPDDFEPQRFLGPKSVPNPWDYVFGYGRRICPGRYLADASLFLIIAQSLAAFDIGRAVDPDTGAFIDPEVKSMPGVVMYPQPYKNSIVPRSKAHVEMVRNMDIEYDWDEQDGKPGR</sequence>
<dbReference type="InterPro" id="IPR001128">
    <property type="entry name" value="Cyt_P450"/>
</dbReference>
<reference evidence="11" key="1">
    <citation type="submission" date="2021-03" db="EMBL/GenBank/DDBJ databases">
        <title>Revisited historic fungal species revealed as producer of novel bioactive compounds through whole genome sequencing and comparative genomics.</title>
        <authorList>
            <person name="Vignolle G.A."/>
            <person name="Hochenegger N."/>
            <person name="Mach R.L."/>
            <person name="Mach-Aigner A.R."/>
            <person name="Javad Rahimi M."/>
            <person name="Salim K.A."/>
            <person name="Chan C.M."/>
            <person name="Lim L.B.L."/>
            <person name="Cai F."/>
            <person name="Druzhinina I.S."/>
            <person name="U'Ren J.M."/>
            <person name="Derntl C."/>
        </authorList>
    </citation>
    <scope>NUCLEOTIDE SEQUENCE</scope>
    <source>
        <strain evidence="11">TUCIM 5799</strain>
    </source>
</reference>
<dbReference type="Pfam" id="PF00067">
    <property type="entry name" value="p450"/>
    <property type="match status" value="1"/>
</dbReference>
<dbReference type="CDD" id="cd11065">
    <property type="entry name" value="CYP64-like"/>
    <property type="match status" value="1"/>
</dbReference>
<dbReference type="PROSITE" id="PS00086">
    <property type="entry name" value="CYTOCHROME_P450"/>
    <property type="match status" value="1"/>
</dbReference>
<organism evidence="11 12">
    <name type="scientific">Neoarthrinium moseri</name>
    <dbReference type="NCBI Taxonomy" id="1658444"/>
    <lineage>
        <taxon>Eukaryota</taxon>
        <taxon>Fungi</taxon>
        <taxon>Dikarya</taxon>
        <taxon>Ascomycota</taxon>
        <taxon>Pezizomycotina</taxon>
        <taxon>Sordariomycetes</taxon>
        <taxon>Xylariomycetidae</taxon>
        <taxon>Amphisphaeriales</taxon>
        <taxon>Apiosporaceae</taxon>
        <taxon>Neoarthrinium</taxon>
    </lineage>
</organism>
<dbReference type="GO" id="GO:0016705">
    <property type="term" value="F:oxidoreductase activity, acting on paired donors, with incorporation or reduction of molecular oxygen"/>
    <property type="evidence" value="ECO:0007669"/>
    <property type="project" value="InterPro"/>
</dbReference>
<accession>A0A9Q0AK56</accession>